<dbReference type="InterPro" id="IPR051010">
    <property type="entry name" value="BCAA_transport"/>
</dbReference>
<comment type="caution">
    <text evidence="4">The sequence shown here is derived from an EMBL/GenBank/DDBJ whole genome shotgun (WGS) entry which is preliminary data.</text>
</comment>
<protein>
    <submittedName>
        <fullName evidence="4">Amino acid ABC transporter substrate-binding protein</fullName>
    </submittedName>
</protein>
<dbReference type="EMBL" id="RCZG01000001">
    <property type="protein sequence ID" value="TPG36632.1"/>
    <property type="molecule type" value="Genomic_DNA"/>
</dbReference>
<proteinExistence type="inferred from homology"/>
<keyword evidence="2" id="KW-0732">Signal</keyword>
<name>A0A502EI00_9MYCO</name>
<dbReference type="RefSeq" id="WP_140687371.1">
    <property type="nucleotide sequence ID" value="NZ_RCZG01000001.1"/>
</dbReference>
<comment type="similarity">
    <text evidence="1">Belongs to the leucine-binding protein family.</text>
</comment>
<keyword evidence="5" id="KW-1185">Reference proteome</keyword>
<dbReference type="AlphaFoldDB" id="A0A502EI00"/>
<evidence type="ECO:0000259" key="3">
    <source>
        <dbReference type="Pfam" id="PF13458"/>
    </source>
</evidence>
<feature type="domain" description="Leucine-binding protein" evidence="3">
    <location>
        <begin position="4"/>
        <end position="318"/>
    </location>
</feature>
<reference evidence="4 5" key="1">
    <citation type="journal article" date="2019" name="Environ. Microbiol.">
        <title>Species interactions and distinct microbial communities in high Arctic permafrost affected cryosols are associated with the CH4 and CO2 gas fluxes.</title>
        <authorList>
            <person name="Altshuler I."/>
            <person name="Hamel J."/>
            <person name="Turney S."/>
            <person name="Magnuson E."/>
            <person name="Levesque R."/>
            <person name="Greer C."/>
            <person name="Whyte L.G."/>
        </authorList>
    </citation>
    <scope>NUCLEOTIDE SEQUENCE [LARGE SCALE GENOMIC DNA]</scope>
    <source>
        <strain evidence="4 5">S5.20</strain>
    </source>
</reference>
<dbReference type="PANTHER" id="PTHR30483:SF6">
    <property type="entry name" value="PERIPLASMIC BINDING PROTEIN OF ABC TRANSPORTER FOR NATURAL AMINO ACIDS"/>
    <property type="match status" value="1"/>
</dbReference>
<dbReference type="Pfam" id="PF13458">
    <property type="entry name" value="Peripla_BP_6"/>
    <property type="match status" value="1"/>
</dbReference>
<dbReference type="InterPro" id="IPR028082">
    <property type="entry name" value="Peripla_BP_I"/>
</dbReference>
<evidence type="ECO:0000313" key="5">
    <source>
        <dbReference type="Proteomes" id="UP000320095"/>
    </source>
</evidence>
<evidence type="ECO:0000256" key="1">
    <source>
        <dbReference type="ARBA" id="ARBA00010062"/>
    </source>
</evidence>
<organism evidence="4 5">
    <name type="scientific">Mycolicibacterium hodleri</name>
    <dbReference type="NCBI Taxonomy" id="49897"/>
    <lineage>
        <taxon>Bacteria</taxon>
        <taxon>Bacillati</taxon>
        <taxon>Actinomycetota</taxon>
        <taxon>Actinomycetes</taxon>
        <taxon>Mycobacteriales</taxon>
        <taxon>Mycobacteriaceae</taxon>
        <taxon>Mycolicibacterium</taxon>
    </lineage>
</organism>
<accession>A0A502EI00</accession>
<dbReference type="Gene3D" id="3.40.50.2300">
    <property type="match status" value="2"/>
</dbReference>
<dbReference type="Proteomes" id="UP000320095">
    <property type="component" value="Unassembled WGS sequence"/>
</dbReference>
<dbReference type="SUPFAM" id="SSF53822">
    <property type="entry name" value="Periplasmic binding protein-like I"/>
    <property type="match status" value="1"/>
</dbReference>
<dbReference type="InterPro" id="IPR028081">
    <property type="entry name" value="Leu-bd"/>
</dbReference>
<sequence>MNTTKIGVLIDFVISDSANKVMYDAMNLAFDEALEKGLLDRPIELVVREAEGIARGGSAHDVVRAWQELKDEGVIGIYGPWASENAIALRSHVEEAGHVASLSMTGTDRWYGEWCFTINNGSLPEDPYLVTNFLGNKGVESAAVVYDKSAIGNEFRQFMREACEFDGIEVIAEFGIQQTETDLLAVATRLKAAGADAVIYCGFGISATYLNTAFEALGWDPLRVMTTSFMTAQFIPRGMASIRGWIGCDQYDEENLVGQAVLSRIEARYGYRPANMWSLINYDFAHVIAHAVSKTFPLSPEGFKAGLERVKFLPAANGGPRGLLSFGPYIRRGWLSTDFIVMREISPDLDEAEDPFLHGPGTVFTHRYQPRIR</sequence>
<gene>
    <name evidence="4" type="ORF">EAH80_01365</name>
</gene>
<evidence type="ECO:0000313" key="4">
    <source>
        <dbReference type="EMBL" id="TPG36632.1"/>
    </source>
</evidence>
<dbReference type="PANTHER" id="PTHR30483">
    <property type="entry name" value="LEUCINE-SPECIFIC-BINDING PROTEIN"/>
    <property type="match status" value="1"/>
</dbReference>
<evidence type="ECO:0000256" key="2">
    <source>
        <dbReference type="ARBA" id="ARBA00022729"/>
    </source>
</evidence>
<dbReference type="OrthoDB" id="4502276at2"/>